<evidence type="ECO:0000256" key="1">
    <source>
        <dbReference type="SAM" id="MobiDB-lite"/>
    </source>
</evidence>
<feature type="region of interest" description="Disordered" evidence="1">
    <location>
        <begin position="52"/>
        <end position="72"/>
    </location>
</feature>
<comment type="caution">
    <text evidence="3">The sequence shown here is derived from an EMBL/GenBank/DDBJ whole genome shotgun (WGS) entry which is preliminary data.</text>
</comment>
<reference evidence="3 4" key="1">
    <citation type="submission" date="2019-02" db="EMBL/GenBank/DDBJ databases">
        <title>Deep-cultivation of Planctomycetes and their phenomic and genomic characterization uncovers novel biology.</title>
        <authorList>
            <person name="Wiegand S."/>
            <person name="Jogler M."/>
            <person name="Boedeker C."/>
            <person name="Pinto D."/>
            <person name="Vollmers J."/>
            <person name="Rivas-Marin E."/>
            <person name="Kohn T."/>
            <person name="Peeters S.H."/>
            <person name="Heuer A."/>
            <person name="Rast P."/>
            <person name="Oberbeckmann S."/>
            <person name="Bunk B."/>
            <person name="Jeske O."/>
            <person name="Meyerdierks A."/>
            <person name="Storesund J.E."/>
            <person name="Kallscheuer N."/>
            <person name="Luecker S."/>
            <person name="Lage O.M."/>
            <person name="Pohl T."/>
            <person name="Merkel B.J."/>
            <person name="Hornburger P."/>
            <person name="Mueller R.-W."/>
            <person name="Bruemmer F."/>
            <person name="Labrenz M."/>
            <person name="Spormann A.M."/>
            <person name="Op Den Camp H."/>
            <person name="Overmann J."/>
            <person name="Amann R."/>
            <person name="Jetten M.S.M."/>
            <person name="Mascher T."/>
            <person name="Medema M.H."/>
            <person name="Devos D.P."/>
            <person name="Kaster A.-K."/>
            <person name="Ovreas L."/>
            <person name="Rohde M."/>
            <person name="Galperin M.Y."/>
            <person name="Jogler C."/>
        </authorList>
    </citation>
    <scope>NUCLEOTIDE SEQUENCE [LARGE SCALE GENOMIC DNA]</scope>
    <source>
        <strain evidence="3 4">Poly59</strain>
    </source>
</reference>
<dbReference type="AlphaFoldDB" id="A0A5C6EMT1"/>
<feature type="domain" description="Helix-turn-helix" evidence="2">
    <location>
        <begin position="2"/>
        <end position="52"/>
    </location>
</feature>
<evidence type="ECO:0000313" key="4">
    <source>
        <dbReference type="Proteomes" id="UP000317977"/>
    </source>
</evidence>
<proteinExistence type="predicted"/>
<dbReference type="InterPro" id="IPR010093">
    <property type="entry name" value="SinI_DNA-bd"/>
</dbReference>
<dbReference type="Pfam" id="PF12728">
    <property type="entry name" value="HTH_17"/>
    <property type="match status" value="1"/>
</dbReference>
<dbReference type="NCBIfam" id="TIGR01764">
    <property type="entry name" value="excise"/>
    <property type="match status" value="1"/>
</dbReference>
<gene>
    <name evidence="3" type="ORF">Poly59_40720</name>
</gene>
<dbReference type="Proteomes" id="UP000317977">
    <property type="component" value="Unassembled WGS sequence"/>
</dbReference>
<evidence type="ECO:0000259" key="2">
    <source>
        <dbReference type="Pfam" id="PF12728"/>
    </source>
</evidence>
<dbReference type="InterPro" id="IPR041657">
    <property type="entry name" value="HTH_17"/>
</dbReference>
<dbReference type="OrthoDB" id="291037at2"/>
<evidence type="ECO:0000313" key="3">
    <source>
        <dbReference type="EMBL" id="TWU49457.1"/>
    </source>
</evidence>
<organism evidence="3 4">
    <name type="scientific">Rubripirellula reticaptiva</name>
    <dbReference type="NCBI Taxonomy" id="2528013"/>
    <lineage>
        <taxon>Bacteria</taxon>
        <taxon>Pseudomonadati</taxon>
        <taxon>Planctomycetota</taxon>
        <taxon>Planctomycetia</taxon>
        <taxon>Pirellulales</taxon>
        <taxon>Pirellulaceae</taxon>
        <taxon>Rubripirellula</taxon>
    </lineage>
</organism>
<dbReference type="Gene3D" id="1.10.10.10">
    <property type="entry name" value="Winged helix-like DNA-binding domain superfamily/Winged helix DNA-binding domain"/>
    <property type="match status" value="1"/>
</dbReference>
<dbReference type="InterPro" id="IPR036388">
    <property type="entry name" value="WH-like_DNA-bd_sf"/>
</dbReference>
<dbReference type="GO" id="GO:0003677">
    <property type="term" value="F:DNA binding"/>
    <property type="evidence" value="ECO:0007669"/>
    <property type="project" value="InterPro"/>
</dbReference>
<dbReference type="RefSeq" id="WP_146535711.1">
    <property type="nucleotide sequence ID" value="NZ_SJPX01000004.1"/>
</dbReference>
<dbReference type="SUPFAM" id="SSF46955">
    <property type="entry name" value="Putative DNA-binding domain"/>
    <property type="match status" value="1"/>
</dbReference>
<protein>
    <submittedName>
        <fullName evidence="3">Helix-turn-helix domain protein</fullName>
    </submittedName>
</protein>
<sequence length="72" mass="7845">MVSVKEMAKILGVSPKTIYAMAEGEQIPFFRIGTGRGTLRFEVEEVKAALRQEAAGQGSSEPLKRAPSRHLS</sequence>
<dbReference type="InterPro" id="IPR009061">
    <property type="entry name" value="DNA-bd_dom_put_sf"/>
</dbReference>
<name>A0A5C6EMT1_9BACT</name>
<dbReference type="EMBL" id="SJPX01000004">
    <property type="protein sequence ID" value="TWU49457.1"/>
    <property type="molecule type" value="Genomic_DNA"/>
</dbReference>
<keyword evidence="4" id="KW-1185">Reference proteome</keyword>
<accession>A0A5C6EMT1</accession>